<dbReference type="Proteomes" id="UP000013085">
    <property type="component" value="Unassembled WGS sequence"/>
</dbReference>
<dbReference type="PATRIC" id="fig|999408.3.peg.1434"/>
<dbReference type="RefSeq" id="WP_002595296.1">
    <property type="nucleotide sequence ID" value="NZ_KB851009.1"/>
</dbReference>
<gene>
    <name evidence="1" type="ORF">HMPREF1090_01336</name>
</gene>
<dbReference type="EMBL" id="AGYR01000011">
    <property type="protein sequence ID" value="ENZ18293.1"/>
    <property type="molecule type" value="Genomic_DNA"/>
</dbReference>
<name>A0A0E2HEN8_9FIRM</name>
<reference evidence="1 2" key="1">
    <citation type="submission" date="2013-01" db="EMBL/GenBank/DDBJ databases">
        <title>The Genome Sequence of Clostridium clostridioforme 90A8.</title>
        <authorList>
            <consortium name="The Broad Institute Genome Sequencing Platform"/>
            <person name="Earl A."/>
            <person name="Ward D."/>
            <person name="Feldgarden M."/>
            <person name="Gevers D."/>
            <person name="Courvalin P."/>
            <person name="Lambert T."/>
            <person name="Walker B."/>
            <person name="Young S.K."/>
            <person name="Zeng Q."/>
            <person name="Gargeya S."/>
            <person name="Fitzgerald M."/>
            <person name="Haas B."/>
            <person name="Abouelleil A."/>
            <person name="Alvarado L."/>
            <person name="Arachchi H.M."/>
            <person name="Berlin A.M."/>
            <person name="Chapman S.B."/>
            <person name="Dewar J."/>
            <person name="Goldberg J."/>
            <person name="Griggs A."/>
            <person name="Gujja S."/>
            <person name="Hansen M."/>
            <person name="Howarth C."/>
            <person name="Imamovic A."/>
            <person name="Larimer J."/>
            <person name="McCowan C."/>
            <person name="Murphy C."/>
            <person name="Neiman D."/>
            <person name="Pearson M."/>
            <person name="Priest M."/>
            <person name="Roberts A."/>
            <person name="Saif S."/>
            <person name="Shea T."/>
            <person name="Sisk P."/>
            <person name="Sykes S."/>
            <person name="Wortman J."/>
            <person name="Nusbaum C."/>
            <person name="Birren B."/>
        </authorList>
    </citation>
    <scope>NUCLEOTIDE SEQUENCE [LARGE SCALE GENOMIC DNA]</scope>
    <source>
        <strain evidence="1 2">90A8</strain>
    </source>
</reference>
<accession>A0A0E2HEN8</accession>
<sequence>MIKEEIKSLFMQGIDCSQVVAGRFADELEMEESLLRKMSACFGGGMQCGETCGAVTGALMVIGLKYGHSVNNDLKQKEIMREKTSEFKRLFAEKYVRG</sequence>
<dbReference type="InterPro" id="IPR010181">
    <property type="entry name" value="CGCAxxGCC_motif"/>
</dbReference>
<evidence type="ECO:0000313" key="1">
    <source>
        <dbReference type="EMBL" id="ENZ18293.1"/>
    </source>
</evidence>
<dbReference type="AlphaFoldDB" id="A0A0E2HEN8"/>
<dbReference type="NCBIfam" id="TIGR01909">
    <property type="entry name" value="C_GCAxxG_C_C"/>
    <property type="match status" value="1"/>
</dbReference>
<organism evidence="1 2">
    <name type="scientific">[Clostridium] clostridioforme 90A8</name>
    <dbReference type="NCBI Taxonomy" id="999408"/>
    <lineage>
        <taxon>Bacteria</taxon>
        <taxon>Bacillati</taxon>
        <taxon>Bacillota</taxon>
        <taxon>Clostridia</taxon>
        <taxon>Lachnospirales</taxon>
        <taxon>Lachnospiraceae</taxon>
        <taxon>Enterocloster</taxon>
    </lineage>
</organism>
<comment type="caution">
    <text evidence="1">The sequence shown here is derived from an EMBL/GenBank/DDBJ whole genome shotgun (WGS) entry which is preliminary data.</text>
</comment>
<dbReference type="HOGENOM" id="CLU_2328775_0_0_9"/>
<protein>
    <submittedName>
        <fullName evidence="1">C_GCAxxG_C_C family protein</fullName>
    </submittedName>
</protein>
<dbReference type="Pfam" id="PF09719">
    <property type="entry name" value="C_GCAxxG_C_C"/>
    <property type="match status" value="1"/>
</dbReference>
<evidence type="ECO:0000313" key="2">
    <source>
        <dbReference type="Proteomes" id="UP000013085"/>
    </source>
</evidence>
<proteinExistence type="predicted"/>